<dbReference type="AlphaFoldDB" id="A0A072Q3M2"/>
<feature type="domain" description="PhnB-like" evidence="1">
    <location>
        <begin position="7"/>
        <end position="129"/>
    </location>
</feature>
<dbReference type="CDD" id="cd06588">
    <property type="entry name" value="PhnB_like"/>
    <property type="match status" value="1"/>
</dbReference>
<dbReference type="VEuPathDB" id="FungiDB:A1O9_00478"/>
<dbReference type="InterPro" id="IPR029068">
    <property type="entry name" value="Glyas_Bleomycin-R_OHBP_Dase"/>
</dbReference>
<dbReference type="Proteomes" id="UP000027920">
    <property type="component" value="Unassembled WGS sequence"/>
</dbReference>
<dbReference type="OrthoDB" id="10255422at2759"/>
<dbReference type="SUPFAM" id="SSF54593">
    <property type="entry name" value="Glyoxalase/Bleomycin resistance protein/Dihydroxybiphenyl dioxygenase"/>
    <property type="match status" value="1"/>
</dbReference>
<dbReference type="InterPro" id="IPR009725">
    <property type="entry name" value="3_dmu_93_MTrfase"/>
</dbReference>
<dbReference type="RefSeq" id="XP_013265095.1">
    <property type="nucleotide sequence ID" value="XM_013409641.1"/>
</dbReference>
<name>A0A072Q3M2_9EURO</name>
<evidence type="ECO:0000259" key="1">
    <source>
        <dbReference type="Pfam" id="PF06983"/>
    </source>
</evidence>
<evidence type="ECO:0000313" key="3">
    <source>
        <dbReference type="Proteomes" id="UP000027920"/>
    </source>
</evidence>
<gene>
    <name evidence="2" type="ORF">A1O9_00478</name>
</gene>
<dbReference type="PANTHER" id="PTHR33990:SF2">
    <property type="entry name" value="PHNB-LIKE DOMAIN-CONTAINING PROTEIN"/>
    <property type="match status" value="1"/>
</dbReference>
<reference evidence="2 3" key="1">
    <citation type="submission" date="2013-03" db="EMBL/GenBank/DDBJ databases">
        <title>The Genome Sequence of Exophiala aquamarina CBS 119918.</title>
        <authorList>
            <consortium name="The Broad Institute Genomics Platform"/>
            <person name="Cuomo C."/>
            <person name="de Hoog S."/>
            <person name="Gorbushina A."/>
            <person name="Walker B."/>
            <person name="Young S.K."/>
            <person name="Zeng Q."/>
            <person name="Gargeya S."/>
            <person name="Fitzgerald M."/>
            <person name="Haas B."/>
            <person name="Abouelleil A."/>
            <person name="Allen A.W."/>
            <person name="Alvarado L."/>
            <person name="Arachchi H.M."/>
            <person name="Berlin A.M."/>
            <person name="Chapman S.B."/>
            <person name="Gainer-Dewar J."/>
            <person name="Goldberg J."/>
            <person name="Griggs A."/>
            <person name="Gujja S."/>
            <person name="Hansen M."/>
            <person name="Howarth C."/>
            <person name="Imamovic A."/>
            <person name="Ireland A."/>
            <person name="Larimer J."/>
            <person name="McCowan C."/>
            <person name="Murphy C."/>
            <person name="Pearson M."/>
            <person name="Poon T.W."/>
            <person name="Priest M."/>
            <person name="Roberts A."/>
            <person name="Saif S."/>
            <person name="Shea T."/>
            <person name="Sisk P."/>
            <person name="Sykes S."/>
            <person name="Wortman J."/>
            <person name="Nusbaum C."/>
            <person name="Birren B."/>
        </authorList>
    </citation>
    <scope>NUCLEOTIDE SEQUENCE [LARGE SCALE GENOMIC DNA]</scope>
    <source>
        <strain evidence="2 3">CBS 119918</strain>
    </source>
</reference>
<organism evidence="2 3">
    <name type="scientific">Exophiala aquamarina CBS 119918</name>
    <dbReference type="NCBI Taxonomy" id="1182545"/>
    <lineage>
        <taxon>Eukaryota</taxon>
        <taxon>Fungi</taxon>
        <taxon>Dikarya</taxon>
        <taxon>Ascomycota</taxon>
        <taxon>Pezizomycotina</taxon>
        <taxon>Eurotiomycetes</taxon>
        <taxon>Chaetothyriomycetidae</taxon>
        <taxon>Chaetothyriales</taxon>
        <taxon>Herpotrichiellaceae</taxon>
        <taxon>Exophiala</taxon>
    </lineage>
</organism>
<dbReference type="Gene3D" id="3.10.180.10">
    <property type="entry name" value="2,3-Dihydroxybiphenyl 1,2-Dioxygenase, domain 1"/>
    <property type="match status" value="1"/>
</dbReference>
<dbReference type="STRING" id="1182545.A0A072Q3M2"/>
<evidence type="ECO:0000313" key="2">
    <source>
        <dbReference type="EMBL" id="KEF62505.1"/>
    </source>
</evidence>
<protein>
    <recommendedName>
        <fullName evidence="1">PhnB-like domain-containing protein</fullName>
    </recommendedName>
</protein>
<dbReference type="InterPro" id="IPR028973">
    <property type="entry name" value="PhnB-like"/>
</dbReference>
<proteinExistence type="predicted"/>
<dbReference type="PANTHER" id="PTHR33990">
    <property type="entry name" value="PROTEIN YJDN-RELATED"/>
    <property type="match status" value="1"/>
</dbReference>
<accession>A0A072Q3M2</accession>
<keyword evidence="3" id="KW-1185">Reference proteome</keyword>
<dbReference type="Pfam" id="PF06983">
    <property type="entry name" value="3-dmu-9_3-mt"/>
    <property type="match status" value="1"/>
</dbReference>
<comment type="caution">
    <text evidence="2">The sequence shown here is derived from an EMBL/GenBank/DDBJ whole genome shotgun (WGS) entry which is preliminary data.</text>
</comment>
<dbReference type="EMBL" id="AMGV01000001">
    <property type="protein sequence ID" value="KEF62505.1"/>
    <property type="molecule type" value="Genomic_DNA"/>
</dbReference>
<dbReference type="GeneID" id="25275429"/>
<sequence length="169" mass="18674">MGSSSNEIHTCLFFGNDAEEAANFYVSVFPNSKIGFIARFPDLGNDNPAPSHKPGSVLTVSFTLNGRPFTALNSRPSTIQFTEAVSFQIMCDTQDEVNHYWDKLSEGGDPNAQMCGWLKDKFGVSWQVVPKLLPAIFETGDPEKAAKCMKSFSAMKKINIQEIRDAVEN</sequence>
<dbReference type="PIRSF" id="PIRSF021700">
    <property type="entry name" value="3_dmu_93_MTrfase"/>
    <property type="match status" value="1"/>
</dbReference>
<dbReference type="HOGENOM" id="CLU_046006_22_1_1"/>